<reference evidence="2 3" key="1">
    <citation type="submission" date="2016-06" db="EMBL/GenBank/DDBJ databases">
        <title>Evolution of pathogenesis and genome organization in the Tremellales.</title>
        <authorList>
            <person name="Cuomo C."/>
            <person name="Litvintseva A."/>
            <person name="Heitman J."/>
            <person name="Chen Y."/>
            <person name="Sun S."/>
            <person name="Springer D."/>
            <person name="Dromer F."/>
            <person name="Young S."/>
            <person name="Zeng Q."/>
            <person name="Chapman S."/>
            <person name="Gujja S."/>
            <person name="Saif S."/>
            <person name="Birren B."/>
        </authorList>
    </citation>
    <scope>NUCLEOTIDE SEQUENCE [LARGE SCALE GENOMIC DNA]</scope>
    <source>
        <strain evidence="2 3">CBS 6039</strain>
    </source>
</reference>
<dbReference type="InterPro" id="IPR011008">
    <property type="entry name" value="Dimeric_a/b-barrel"/>
</dbReference>
<accession>A0A1E3HEC9</accession>
<organism evidence="2 3">
    <name type="scientific">Cryptococcus amylolentus CBS 6039</name>
    <dbReference type="NCBI Taxonomy" id="1295533"/>
    <lineage>
        <taxon>Eukaryota</taxon>
        <taxon>Fungi</taxon>
        <taxon>Dikarya</taxon>
        <taxon>Basidiomycota</taxon>
        <taxon>Agaricomycotina</taxon>
        <taxon>Tremellomycetes</taxon>
        <taxon>Tremellales</taxon>
        <taxon>Cryptococcaceae</taxon>
        <taxon>Cryptococcus</taxon>
    </lineage>
</organism>
<dbReference type="InterPro" id="IPR005545">
    <property type="entry name" value="YCII"/>
</dbReference>
<keyword evidence="3" id="KW-1185">Reference proteome</keyword>
<protein>
    <recommendedName>
        <fullName evidence="1">YCII-related domain-containing protein</fullName>
    </recommendedName>
</protein>
<dbReference type="InterPro" id="IPR051807">
    <property type="entry name" value="Sec-metab_biosynth-assoc"/>
</dbReference>
<feature type="domain" description="YCII-related" evidence="1">
    <location>
        <begin position="23"/>
        <end position="107"/>
    </location>
</feature>
<evidence type="ECO:0000259" key="1">
    <source>
        <dbReference type="Pfam" id="PF03795"/>
    </source>
</evidence>
<name>A0A1E3HEC9_9TREE</name>
<dbReference type="GeneID" id="30158882"/>
<evidence type="ECO:0000313" key="3">
    <source>
        <dbReference type="Proteomes" id="UP000094065"/>
    </source>
</evidence>
<dbReference type="OrthoDB" id="5519740at2759"/>
<evidence type="ECO:0000313" key="2">
    <source>
        <dbReference type="EMBL" id="ODN74116.1"/>
    </source>
</evidence>
<gene>
    <name evidence="2" type="ORF">L202_07573</name>
</gene>
<dbReference type="Proteomes" id="UP000094065">
    <property type="component" value="Unassembled WGS sequence"/>
</dbReference>
<dbReference type="Pfam" id="PF03795">
    <property type="entry name" value="YCII"/>
    <property type="match status" value="1"/>
</dbReference>
<dbReference type="EMBL" id="AWGJ01000012">
    <property type="protein sequence ID" value="ODN74116.1"/>
    <property type="molecule type" value="Genomic_DNA"/>
</dbReference>
<dbReference type="AlphaFoldDB" id="A0A1E3HEC9"/>
<dbReference type="PANTHER" id="PTHR33606">
    <property type="entry name" value="PROTEIN YCII"/>
    <property type="match status" value="1"/>
</dbReference>
<sequence length="124" mass="14071">MNATRQLLKPRLFYAYLPDTVGPNVLATRLKARPAHLKRAEEDKKTGKLEFGRGFLPPPSHPLYNDPALPVGAQPMAGSIMFFRMESLEEVWDRLKGDVYWTEGIWDQEKTQVGEFVKLPGDDA</sequence>
<comment type="caution">
    <text evidence="2">The sequence shown here is derived from an EMBL/GenBank/DDBJ whole genome shotgun (WGS) entry which is preliminary data.</text>
</comment>
<dbReference type="PANTHER" id="PTHR33606:SF3">
    <property type="entry name" value="PROTEIN YCII"/>
    <property type="match status" value="1"/>
</dbReference>
<dbReference type="Gene3D" id="3.30.70.1060">
    <property type="entry name" value="Dimeric alpha+beta barrel"/>
    <property type="match status" value="1"/>
</dbReference>
<dbReference type="SUPFAM" id="SSF54909">
    <property type="entry name" value="Dimeric alpha+beta barrel"/>
    <property type="match status" value="1"/>
</dbReference>
<proteinExistence type="predicted"/>
<dbReference type="RefSeq" id="XP_018989978.1">
    <property type="nucleotide sequence ID" value="XM_019142335.1"/>
</dbReference>